<evidence type="ECO:0000256" key="8">
    <source>
        <dbReference type="NCBIfam" id="TIGR03303"/>
    </source>
</evidence>
<gene>
    <name evidence="10" type="ORF">EG19_05290</name>
</gene>
<accession>A0A062XYM3</accession>
<keyword evidence="6" id="KW-0472">Membrane</keyword>
<evidence type="ECO:0000313" key="10">
    <source>
        <dbReference type="EMBL" id="KDA53615.1"/>
    </source>
</evidence>
<dbReference type="GO" id="GO:0009279">
    <property type="term" value="C:cell outer membrane"/>
    <property type="evidence" value="ECO:0007669"/>
    <property type="project" value="UniProtKB-UniRule"/>
</dbReference>
<dbReference type="NCBIfam" id="TIGR03303">
    <property type="entry name" value="OM_YaeT"/>
    <property type="match status" value="1"/>
</dbReference>
<dbReference type="InterPro" id="IPR034746">
    <property type="entry name" value="POTRA"/>
</dbReference>
<dbReference type="GO" id="GO:0071709">
    <property type="term" value="P:membrane assembly"/>
    <property type="evidence" value="ECO:0007669"/>
    <property type="project" value="InterPro"/>
</dbReference>
<dbReference type="InterPro" id="IPR039910">
    <property type="entry name" value="D15-like"/>
</dbReference>
<sequence length="800" mass="90768">MQSMRWALALLLVLLPSGLLAGGPVIKEIRVEGGATVTDETVEYYLGVGVGDSLDEAAIAKNFHRFWESGLLEDLKVEVEDLPDGNVRLVVTVKERAKVTEYEFKGNKKIATSTLKEKLDTAGISLRRNVPLRQSEINRIRRTILDEYAKEGYLSASVEPVQENVGPNQVKVTFVIDEGAKVRISEIRFEGNQVFSDARLRRAMKKIKERSFLRPWGKKIIWNQENWGEDSENLKKLYLNHGYKDVVIGEPRVELVAKNPDAPTQAKKKFTTVVTIPVQEGRQYRMASLKIEGATVFEEEKLRKLYEVKLGSIYNYSQVEAGNEAVRTLYQSKGYIYAYTSQILRTREGSEDELDVVIQVFEGDRWRLGRLEFSGNTKTQDKVLRREFRLFEGDFMNMTAFKRSLFKVNQLGYFKLTEDPVSFDFDQENRLVNVTIKGQEVGRTDIQFGAGYSELDRFFLQFMFNTRNFMGRGETLGVAVQSGTRADTYSLSFSEPYFLDKRMFIGGSIYKTSYDLLTQNRDAKGLSAVWGVSVGDFGTFSLSYGFEDVFAKFAVVRTVPAGGEPRAPHRRPLPPPYPGMPAPNLYFEEASGVTSAITPAFGYDSRDDPFDPNQGLSYFARIRTAGGVLGGDFNYVRPEVGFSIFHPLTRRYILAANVEAGWIRPFNGSQIPLYDRYFLGGERSLRGFSYYSVVPRKDNGDFFLTPNGSRMGGDRYLQLNLEYQIKLGGPLKFILFADVGNTWHEQQGWQLGLLRYSAGAELRITLPIFQAPLRFIYGVNLKPFPDEKRSDFQFSIGTTF</sequence>
<protein>
    <recommendedName>
        <fullName evidence="8">Outer membrane protein assembly factor BamA</fullName>
    </recommendedName>
</protein>
<dbReference type="PANTHER" id="PTHR12815:SF47">
    <property type="entry name" value="TRANSLOCATION AND ASSEMBLY MODULE SUBUNIT TAMA"/>
    <property type="match status" value="1"/>
</dbReference>
<dbReference type="PANTHER" id="PTHR12815">
    <property type="entry name" value="SORTING AND ASSEMBLY MACHINERY SAMM50 PROTEIN FAMILY MEMBER"/>
    <property type="match status" value="1"/>
</dbReference>
<keyword evidence="2" id="KW-1134">Transmembrane beta strand</keyword>
<keyword evidence="5" id="KW-0677">Repeat</keyword>
<keyword evidence="3" id="KW-0812">Transmembrane</keyword>
<comment type="subcellular location">
    <subcellularLocation>
        <location evidence="1">Membrane</location>
    </subcellularLocation>
</comment>
<organism evidence="10 11">
    <name type="scientific">Thermoanaerobaculum aquaticum</name>
    <dbReference type="NCBI Taxonomy" id="1312852"/>
    <lineage>
        <taxon>Bacteria</taxon>
        <taxon>Pseudomonadati</taxon>
        <taxon>Acidobacteriota</taxon>
        <taxon>Thermoanaerobaculia</taxon>
        <taxon>Thermoanaerobaculales</taxon>
        <taxon>Thermoanaerobaculaceae</taxon>
        <taxon>Thermoanaerobaculum</taxon>
    </lineage>
</organism>
<evidence type="ECO:0000259" key="9">
    <source>
        <dbReference type="PROSITE" id="PS51779"/>
    </source>
</evidence>
<name>A0A062XYM3_9BACT</name>
<dbReference type="Pfam" id="PF01103">
    <property type="entry name" value="Omp85"/>
    <property type="match status" value="1"/>
</dbReference>
<feature type="domain" description="POTRA" evidence="9">
    <location>
        <begin position="24"/>
        <end position="96"/>
    </location>
</feature>
<reference evidence="10 11" key="1">
    <citation type="submission" date="2014-04" db="EMBL/GenBank/DDBJ databases">
        <title>The Genome Sequence of Thermoanaerobaculum aquaticum MP-01, The First Cultivated Group 23 Acidobacterium.</title>
        <authorList>
            <person name="Stamps B.W."/>
            <person name="Losey N.A."/>
            <person name="Lawson P.A."/>
            <person name="Stevenson B.S."/>
        </authorList>
    </citation>
    <scope>NUCLEOTIDE SEQUENCE [LARGE SCALE GENOMIC DNA]</scope>
    <source>
        <strain evidence="10 11">MP-01</strain>
    </source>
</reference>
<evidence type="ECO:0000256" key="6">
    <source>
        <dbReference type="ARBA" id="ARBA00023136"/>
    </source>
</evidence>
<dbReference type="AlphaFoldDB" id="A0A062XYM3"/>
<comment type="caution">
    <text evidence="10">The sequence shown here is derived from an EMBL/GenBank/DDBJ whole genome shotgun (WGS) entry which is preliminary data.</text>
</comment>
<dbReference type="InterPro" id="IPR023707">
    <property type="entry name" value="OM_assembly_BamA"/>
</dbReference>
<evidence type="ECO:0000256" key="2">
    <source>
        <dbReference type="ARBA" id="ARBA00022452"/>
    </source>
</evidence>
<evidence type="ECO:0000256" key="7">
    <source>
        <dbReference type="ARBA" id="ARBA00023237"/>
    </source>
</evidence>
<dbReference type="Proteomes" id="UP000027284">
    <property type="component" value="Unassembled WGS sequence"/>
</dbReference>
<dbReference type="STRING" id="1312852.EG19_05290"/>
<proteinExistence type="predicted"/>
<dbReference type="PROSITE" id="PS51779">
    <property type="entry name" value="POTRA"/>
    <property type="match status" value="1"/>
</dbReference>
<dbReference type="InterPro" id="IPR010827">
    <property type="entry name" value="BamA/TamA_POTRA"/>
</dbReference>
<dbReference type="Pfam" id="PF07244">
    <property type="entry name" value="POTRA"/>
    <property type="match status" value="5"/>
</dbReference>
<dbReference type="EMBL" id="JMFG01000020">
    <property type="protein sequence ID" value="KDA53615.1"/>
    <property type="molecule type" value="Genomic_DNA"/>
</dbReference>
<evidence type="ECO:0000256" key="3">
    <source>
        <dbReference type="ARBA" id="ARBA00022692"/>
    </source>
</evidence>
<evidence type="ECO:0000256" key="5">
    <source>
        <dbReference type="ARBA" id="ARBA00022737"/>
    </source>
</evidence>
<keyword evidence="11" id="KW-1185">Reference proteome</keyword>
<dbReference type="InterPro" id="IPR000184">
    <property type="entry name" value="Bac_surfAg_D15"/>
</dbReference>
<evidence type="ECO:0000256" key="1">
    <source>
        <dbReference type="ARBA" id="ARBA00004370"/>
    </source>
</evidence>
<evidence type="ECO:0000256" key="4">
    <source>
        <dbReference type="ARBA" id="ARBA00022729"/>
    </source>
</evidence>
<dbReference type="Gene3D" id="3.10.20.310">
    <property type="entry name" value="membrane protein fhac"/>
    <property type="match status" value="5"/>
</dbReference>
<dbReference type="PIRSF" id="PIRSF006076">
    <property type="entry name" value="OM_assembly_OMP85"/>
    <property type="match status" value="1"/>
</dbReference>
<keyword evidence="7" id="KW-0998">Cell outer membrane</keyword>
<keyword evidence="4" id="KW-0732">Signal</keyword>
<evidence type="ECO:0000313" key="11">
    <source>
        <dbReference type="Proteomes" id="UP000027284"/>
    </source>
</evidence>
<dbReference type="Gene3D" id="2.40.160.50">
    <property type="entry name" value="membrane protein fhac: a member of the omp85/tpsb transporter family"/>
    <property type="match status" value="1"/>
</dbReference>